<feature type="region of interest" description="Disordered" evidence="9">
    <location>
        <begin position="232"/>
        <end position="263"/>
    </location>
</feature>
<dbReference type="InterPro" id="IPR023753">
    <property type="entry name" value="FAD/NAD-binding_dom"/>
</dbReference>
<organism evidence="12 13">
    <name type="scientific">Chryseosolibacter indicus</name>
    <dbReference type="NCBI Taxonomy" id="2782351"/>
    <lineage>
        <taxon>Bacteria</taxon>
        <taxon>Pseudomonadati</taxon>
        <taxon>Bacteroidota</taxon>
        <taxon>Cytophagia</taxon>
        <taxon>Cytophagales</taxon>
        <taxon>Chryseotaleaceae</taxon>
        <taxon>Chryseosolibacter</taxon>
    </lineage>
</organism>
<accession>A0ABS5VZ73</accession>
<dbReference type="InterPro" id="IPR036188">
    <property type="entry name" value="FAD/NAD-bd_sf"/>
</dbReference>
<dbReference type="InterPro" id="IPR045024">
    <property type="entry name" value="NDH-2"/>
</dbReference>
<evidence type="ECO:0000259" key="10">
    <source>
        <dbReference type="Pfam" id="PF07992"/>
    </source>
</evidence>
<reference evidence="12 13" key="1">
    <citation type="submission" date="2021-05" db="EMBL/GenBank/DDBJ databases">
        <title>A Polyphasic approach of four new species of the genus Ohtaekwangia: Ohtaekwangia histidinii sp. nov., Ohtaekwangia cretensis sp. nov., Ohtaekwangia indiensis sp. nov., Ohtaekwangia reichenbachii sp. nov. from diverse environment.</title>
        <authorList>
            <person name="Octaviana S."/>
        </authorList>
    </citation>
    <scope>NUCLEOTIDE SEQUENCE [LARGE SCALE GENOMIC DNA]</scope>
    <source>
        <strain evidence="12 13">PWU20</strain>
    </source>
</reference>
<sequence length="263" mass="29555">ITPGTFGIYLIEAAPVLLGPMSPKAQQEALSVLTKLGVKIMLKTAVKDYVDEKVLLGNGETIATKALIWTSGVIGTEVKGLSPDKFGRSRRIIVDEYNKAKDSTNIFAIGDISLNTLDKRYPVGHPQLAQVAIQQGKLLAENLKRLEENRELKPFVYDDKGSMAIISKYKAVADLPKMFVKGFPAWFVWLFIHLLPIAGFRNKVNLALSWMWSFITDDPTLRLIIRPQRKEFPEEDHSKPVDPPVIKEKFPKREVESAASIRR</sequence>
<dbReference type="InterPro" id="IPR054585">
    <property type="entry name" value="NDH2-like_C"/>
</dbReference>
<dbReference type="PANTHER" id="PTHR43706">
    <property type="entry name" value="NADH DEHYDROGENASE"/>
    <property type="match status" value="1"/>
</dbReference>
<protein>
    <recommendedName>
        <fullName evidence="2">NADH:ubiquinone reductase (non-electrogenic)</fullName>
        <ecNumber evidence="2">1.6.5.9</ecNumber>
    </recommendedName>
</protein>
<dbReference type="EMBL" id="JAHESD010000151">
    <property type="protein sequence ID" value="MBT1706556.1"/>
    <property type="molecule type" value="Genomic_DNA"/>
</dbReference>
<evidence type="ECO:0000256" key="9">
    <source>
        <dbReference type="SAM" id="MobiDB-lite"/>
    </source>
</evidence>
<dbReference type="PANTHER" id="PTHR43706:SF47">
    <property type="entry name" value="EXTERNAL NADH-UBIQUINONE OXIDOREDUCTASE 1, MITOCHONDRIAL-RELATED"/>
    <property type="match status" value="1"/>
</dbReference>
<gene>
    <name evidence="12" type="ORF">KK060_25000</name>
</gene>
<evidence type="ECO:0000256" key="4">
    <source>
        <dbReference type="ARBA" id="ARBA00022827"/>
    </source>
</evidence>
<keyword evidence="4" id="KW-0274">FAD</keyword>
<evidence type="ECO:0000313" key="12">
    <source>
        <dbReference type="EMBL" id="MBT1706556.1"/>
    </source>
</evidence>
<keyword evidence="7" id="KW-0520">NAD</keyword>
<evidence type="ECO:0000256" key="1">
    <source>
        <dbReference type="ARBA" id="ARBA00005272"/>
    </source>
</evidence>
<dbReference type="Proteomes" id="UP000772618">
    <property type="component" value="Unassembled WGS sequence"/>
</dbReference>
<dbReference type="Pfam" id="PF07992">
    <property type="entry name" value="Pyr_redox_2"/>
    <property type="match status" value="1"/>
</dbReference>
<dbReference type="Pfam" id="PF22366">
    <property type="entry name" value="NDH2_C"/>
    <property type="match status" value="1"/>
</dbReference>
<evidence type="ECO:0000256" key="7">
    <source>
        <dbReference type="ARBA" id="ARBA00023027"/>
    </source>
</evidence>
<comment type="catalytic activity">
    <reaction evidence="8">
        <text>a quinone + NADH + H(+) = a quinol + NAD(+)</text>
        <dbReference type="Rhea" id="RHEA:46160"/>
        <dbReference type="ChEBI" id="CHEBI:15378"/>
        <dbReference type="ChEBI" id="CHEBI:24646"/>
        <dbReference type="ChEBI" id="CHEBI:57540"/>
        <dbReference type="ChEBI" id="CHEBI:57945"/>
        <dbReference type="ChEBI" id="CHEBI:132124"/>
        <dbReference type="EC" id="1.6.5.9"/>
    </reaction>
</comment>
<evidence type="ECO:0000256" key="8">
    <source>
        <dbReference type="ARBA" id="ARBA00047599"/>
    </source>
</evidence>
<comment type="similarity">
    <text evidence="1">Belongs to the NADH dehydrogenase family.</text>
</comment>
<evidence type="ECO:0000259" key="11">
    <source>
        <dbReference type="Pfam" id="PF22366"/>
    </source>
</evidence>
<feature type="domain" description="FAD/NAD(P)-binding" evidence="10">
    <location>
        <begin position="8"/>
        <end position="136"/>
    </location>
</feature>
<keyword evidence="13" id="KW-1185">Reference proteome</keyword>
<dbReference type="RefSeq" id="WP_254157996.1">
    <property type="nucleotide sequence ID" value="NZ_JAHESD010000151.1"/>
</dbReference>
<keyword evidence="5" id="KW-0809">Transit peptide</keyword>
<feature type="domain" description="External alternative NADH-ubiquinone oxidoreductase-like C-terminal" evidence="11">
    <location>
        <begin position="160"/>
        <end position="215"/>
    </location>
</feature>
<keyword evidence="3" id="KW-0285">Flavoprotein</keyword>
<comment type="caution">
    <text evidence="12">The sequence shown here is derived from an EMBL/GenBank/DDBJ whole genome shotgun (WGS) entry which is preliminary data.</text>
</comment>
<name>A0ABS5VZ73_9BACT</name>
<feature type="compositionally biased region" description="Basic and acidic residues" evidence="9">
    <location>
        <begin position="232"/>
        <end position="256"/>
    </location>
</feature>
<dbReference type="Gene3D" id="3.50.50.100">
    <property type="match status" value="1"/>
</dbReference>
<evidence type="ECO:0000256" key="3">
    <source>
        <dbReference type="ARBA" id="ARBA00022630"/>
    </source>
</evidence>
<dbReference type="EC" id="1.6.5.9" evidence="2"/>
<dbReference type="SUPFAM" id="SSF51905">
    <property type="entry name" value="FAD/NAD(P)-binding domain"/>
    <property type="match status" value="1"/>
</dbReference>
<evidence type="ECO:0000256" key="5">
    <source>
        <dbReference type="ARBA" id="ARBA00022946"/>
    </source>
</evidence>
<proteinExistence type="inferred from homology"/>
<evidence type="ECO:0000256" key="2">
    <source>
        <dbReference type="ARBA" id="ARBA00012637"/>
    </source>
</evidence>
<evidence type="ECO:0000256" key="6">
    <source>
        <dbReference type="ARBA" id="ARBA00023002"/>
    </source>
</evidence>
<feature type="non-terminal residue" evidence="12">
    <location>
        <position position="1"/>
    </location>
</feature>
<evidence type="ECO:0000313" key="13">
    <source>
        <dbReference type="Proteomes" id="UP000772618"/>
    </source>
</evidence>
<keyword evidence="6" id="KW-0560">Oxidoreductase</keyword>